<organism evidence="2 3">
    <name type="scientific">Thiosulfativibrio zosterae</name>
    <dbReference type="NCBI Taxonomy" id="2675053"/>
    <lineage>
        <taxon>Bacteria</taxon>
        <taxon>Pseudomonadati</taxon>
        <taxon>Pseudomonadota</taxon>
        <taxon>Gammaproteobacteria</taxon>
        <taxon>Thiotrichales</taxon>
        <taxon>Piscirickettsiaceae</taxon>
        <taxon>Thiosulfativibrio</taxon>
    </lineage>
</organism>
<keyword evidence="3" id="KW-1185">Reference proteome</keyword>
<dbReference type="InterPro" id="IPR007712">
    <property type="entry name" value="RelE/ParE_toxin"/>
</dbReference>
<dbReference type="Gene3D" id="3.30.2310.20">
    <property type="entry name" value="RelE-like"/>
    <property type="match status" value="1"/>
</dbReference>
<gene>
    <name evidence="2" type="ORF">THMIRHAT_11080</name>
</gene>
<dbReference type="EMBL" id="AP021888">
    <property type="protein sequence ID" value="BBP43362.1"/>
    <property type="molecule type" value="Genomic_DNA"/>
</dbReference>
<dbReference type="Proteomes" id="UP000501466">
    <property type="component" value="Chromosome"/>
</dbReference>
<accession>A0A6F8PMN0</accession>
<evidence type="ECO:0000256" key="1">
    <source>
        <dbReference type="ARBA" id="ARBA00022649"/>
    </source>
</evidence>
<keyword evidence="1" id="KW-1277">Toxin-antitoxin system</keyword>
<sequence>MRMIKTRFYIQQLQMILKYIALDNPYAALGFEKELQAKLNLVLTQPYLCRASRYMDDPSYRDLIHQGYTLIYKIHKDHLLLLDIFKWQVR</sequence>
<dbReference type="AlphaFoldDB" id="A0A6F8PMN0"/>
<dbReference type="InterPro" id="IPR035093">
    <property type="entry name" value="RelE/ParE_toxin_dom_sf"/>
</dbReference>
<reference evidence="3" key="1">
    <citation type="submission" date="2019-11" db="EMBL/GenBank/DDBJ databases">
        <title>Isolation and characterization of two novel species in the genus Thiomicrorhabdus.</title>
        <authorList>
            <person name="Mochizuki J."/>
            <person name="Kojima H."/>
            <person name="Fukui M."/>
        </authorList>
    </citation>
    <scope>NUCLEOTIDE SEQUENCE [LARGE SCALE GENOMIC DNA]</scope>
    <source>
        <strain evidence="3">AkT22</strain>
    </source>
</reference>
<dbReference type="RefSeq" id="WP_173291175.1">
    <property type="nucleotide sequence ID" value="NZ_AP021888.1"/>
</dbReference>
<name>A0A6F8PMN0_9GAMM</name>
<dbReference type="Pfam" id="PF05016">
    <property type="entry name" value="ParE_toxin"/>
    <property type="match status" value="1"/>
</dbReference>
<evidence type="ECO:0000313" key="2">
    <source>
        <dbReference type="EMBL" id="BBP43362.1"/>
    </source>
</evidence>
<dbReference type="KEGG" id="tzo:THMIRHAT_11080"/>
<proteinExistence type="predicted"/>
<evidence type="ECO:0000313" key="3">
    <source>
        <dbReference type="Proteomes" id="UP000501466"/>
    </source>
</evidence>
<evidence type="ECO:0008006" key="4">
    <source>
        <dbReference type="Google" id="ProtNLM"/>
    </source>
</evidence>
<protein>
    <recommendedName>
        <fullName evidence="4">Plasmid stabilization protein</fullName>
    </recommendedName>
</protein>